<gene>
    <name evidence="2" type="primary">OSJNBb0079K11.38</name>
</gene>
<evidence type="ECO:0000313" key="3">
    <source>
        <dbReference type="Proteomes" id="UP000000763"/>
    </source>
</evidence>
<proteinExistence type="predicted"/>
<accession>Q69K78</accession>
<feature type="region of interest" description="Disordered" evidence="1">
    <location>
        <begin position="49"/>
        <end position="89"/>
    </location>
</feature>
<protein>
    <submittedName>
        <fullName evidence="2">Uncharacterized protein</fullName>
    </submittedName>
</protein>
<feature type="region of interest" description="Disordered" evidence="1">
    <location>
        <begin position="143"/>
        <end position="223"/>
    </location>
</feature>
<evidence type="ECO:0000313" key="2">
    <source>
        <dbReference type="EMBL" id="BAD36626.1"/>
    </source>
</evidence>
<dbReference type="AlphaFoldDB" id="Q69K78"/>
<organism evidence="2 3">
    <name type="scientific">Oryza sativa subsp. japonica</name>
    <name type="common">Rice</name>
    <dbReference type="NCBI Taxonomy" id="39947"/>
    <lineage>
        <taxon>Eukaryota</taxon>
        <taxon>Viridiplantae</taxon>
        <taxon>Streptophyta</taxon>
        <taxon>Embryophyta</taxon>
        <taxon>Tracheophyta</taxon>
        <taxon>Spermatophyta</taxon>
        <taxon>Magnoliopsida</taxon>
        <taxon>Liliopsida</taxon>
        <taxon>Poales</taxon>
        <taxon>Poaceae</taxon>
        <taxon>BOP clade</taxon>
        <taxon>Oryzoideae</taxon>
        <taxon>Oryzeae</taxon>
        <taxon>Oryzinae</taxon>
        <taxon>Oryza</taxon>
        <taxon>Oryza sativa</taxon>
    </lineage>
</organism>
<reference evidence="3" key="1">
    <citation type="journal article" date="2005" name="Nature">
        <title>The map-based sequence of the rice genome.</title>
        <authorList>
            <consortium name="International rice genome sequencing project (IRGSP)"/>
            <person name="Matsumoto T."/>
            <person name="Wu J."/>
            <person name="Kanamori H."/>
            <person name="Katayose Y."/>
            <person name="Fujisawa M."/>
            <person name="Namiki N."/>
            <person name="Mizuno H."/>
            <person name="Yamamoto K."/>
            <person name="Antonio B.A."/>
            <person name="Baba T."/>
            <person name="Sakata K."/>
            <person name="Nagamura Y."/>
            <person name="Aoki H."/>
            <person name="Arikawa K."/>
            <person name="Arita K."/>
            <person name="Bito T."/>
            <person name="Chiden Y."/>
            <person name="Fujitsuka N."/>
            <person name="Fukunaka R."/>
            <person name="Hamada M."/>
            <person name="Harada C."/>
            <person name="Hayashi A."/>
            <person name="Hijishita S."/>
            <person name="Honda M."/>
            <person name="Hosokawa S."/>
            <person name="Ichikawa Y."/>
            <person name="Idonuma A."/>
            <person name="Iijima M."/>
            <person name="Ikeda M."/>
            <person name="Ikeno M."/>
            <person name="Ito K."/>
            <person name="Ito S."/>
            <person name="Ito T."/>
            <person name="Ito Y."/>
            <person name="Ito Y."/>
            <person name="Iwabuchi A."/>
            <person name="Kamiya K."/>
            <person name="Karasawa W."/>
            <person name="Kurita K."/>
            <person name="Katagiri S."/>
            <person name="Kikuta A."/>
            <person name="Kobayashi H."/>
            <person name="Kobayashi N."/>
            <person name="Machita K."/>
            <person name="Maehara T."/>
            <person name="Masukawa M."/>
            <person name="Mizubayashi T."/>
            <person name="Mukai Y."/>
            <person name="Nagasaki H."/>
            <person name="Nagata Y."/>
            <person name="Naito S."/>
            <person name="Nakashima M."/>
            <person name="Nakama Y."/>
            <person name="Nakamichi Y."/>
            <person name="Nakamura M."/>
            <person name="Meguro A."/>
            <person name="Negishi M."/>
            <person name="Ohta I."/>
            <person name="Ohta T."/>
            <person name="Okamoto M."/>
            <person name="Ono N."/>
            <person name="Saji S."/>
            <person name="Sakaguchi M."/>
            <person name="Sakai K."/>
            <person name="Shibata M."/>
            <person name="Shimokawa T."/>
            <person name="Song J."/>
            <person name="Takazaki Y."/>
            <person name="Terasawa K."/>
            <person name="Tsugane M."/>
            <person name="Tsuji K."/>
            <person name="Ueda S."/>
            <person name="Waki K."/>
            <person name="Yamagata H."/>
            <person name="Yamamoto M."/>
            <person name="Yamamoto S."/>
            <person name="Yamane H."/>
            <person name="Yoshiki S."/>
            <person name="Yoshihara R."/>
            <person name="Yukawa K."/>
            <person name="Zhong H."/>
            <person name="Yano M."/>
            <person name="Yuan Q."/>
            <person name="Ouyang S."/>
            <person name="Liu J."/>
            <person name="Jones K.M."/>
            <person name="Gansberger K."/>
            <person name="Moffat K."/>
            <person name="Hill J."/>
            <person name="Bera J."/>
            <person name="Fadrosh D."/>
            <person name="Jin S."/>
            <person name="Johri S."/>
            <person name="Kim M."/>
            <person name="Overton L."/>
            <person name="Reardon M."/>
            <person name="Tsitrin T."/>
            <person name="Vuong H."/>
            <person name="Weaver B."/>
            <person name="Ciecko A."/>
            <person name="Tallon L."/>
            <person name="Jackson J."/>
            <person name="Pai G."/>
            <person name="Aken S.V."/>
            <person name="Utterback T."/>
            <person name="Reidmuller S."/>
            <person name="Feldblyum T."/>
            <person name="Hsiao J."/>
            <person name="Zismann V."/>
            <person name="Iobst S."/>
            <person name="de Vazeille A.R."/>
            <person name="Buell C.R."/>
            <person name="Ying K."/>
            <person name="Li Y."/>
            <person name="Lu T."/>
            <person name="Huang Y."/>
            <person name="Zhao Q."/>
            <person name="Feng Q."/>
            <person name="Zhang L."/>
            <person name="Zhu J."/>
            <person name="Weng Q."/>
            <person name="Mu J."/>
            <person name="Lu Y."/>
            <person name="Fan D."/>
            <person name="Liu Y."/>
            <person name="Guan J."/>
            <person name="Zhang Y."/>
            <person name="Yu S."/>
            <person name="Liu X."/>
            <person name="Zhang Y."/>
            <person name="Hong G."/>
            <person name="Han B."/>
            <person name="Choisne N."/>
            <person name="Demange N."/>
            <person name="Orjeda G."/>
            <person name="Samain S."/>
            <person name="Cattolico L."/>
            <person name="Pelletier E."/>
            <person name="Couloux A."/>
            <person name="Segurens B."/>
            <person name="Wincker P."/>
            <person name="D'Hont A."/>
            <person name="Scarpelli C."/>
            <person name="Weissenbach J."/>
            <person name="Salanoubat M."/>
            <person name="Quetier F."/>
            <person name="Yu Y."/>
            <person name="Kim H.R."/>
            <person name="Rambo T."/>
            <person name="Currie J."/>
            <person name="Collura K."/>
            <person name="Luo M."/>
            <person name="Yang T."/>
            <person name="Ammiraju J.S.S."/>
            <person name="Engler F."/>
            <person name="Soderlund C."/>
            <person name="Wing R.A."/>
            <person name="Palmer L.E."/>
            <person name="de la Bastide M."/>
            <person name="Spiegel L."/>
            <person name="Nascimento L."/>
            <person name="Zutavern T."/>
            <person name="O'Shaughnessy A."/>
            <person name="Dike S."/>
            <person name="Dedhia N."/>
            <person name="Preston R."/>
            <person name="Balija V."/>
            <person name="McCombie W.R."/>
            <person name="Chow T."/>
            <person name="Chen H."/>
            <person name="Chung M."/>
            <person name="Chen C."/>
            <person name="Shaw J."/>
            <person name="Wu H."/>
            <person name="Hsiao K."/>
            <person name="Chao Y."/>
            <person name="Chu M."/>
            <person name="Cheng C."/>
            <person name="Hour A."/>
            <person name="Lee P."/>
            <person name="Lin S."/>
            <person name="Lin Y."/>
            <person name="Liou J."/>
            <person name="Liu S."/>
            <person name="Hsing Y."/>
            <person name="Raghuvanshi S."/>
            <person name="Mohanty A."/>
            <person name="Bharti A.K."/>
            <person name="Gaur A."/>
            <person name="Gupta V."/>
            <person name="Kumar D."/>
            <person name="Ravi V."/>
            <person name="Vij S."/>
            <person name="Kapur A."/>
            <person name="Khurana P."/>
            <person name="Khurana P."/>
            <person name="Khurana J.P."/>
            <person name="Tyagi A.K."/>
            <person name="Gaikwad K."/>
            <person name="Singh A."/>
            <person name="Dalal V."/>
            <person name="Srivastava S."/>
            <person name="Dixit A."/>
            <person name="Pal A.K."/>
            <person name="Ghazi I.A."/>
            <person name="Yadav M."/>
            <person name="Pandit A."/>
            <person name="Bhargava A."/>
            <person name="Sureshbabu K."/>
            <person name="Batra K."/>
            <person name="Sharma T.R."/>
            <person name="Mohapatra T."/>
            <person name="Singh N.K."/>
            <person name="Messing J."/>
            <person name="Nelson A.B."/>
            <person name="Fuks G."/>
            <person name="Kavchok S."/>
            <person name="Keizer G."/>
            <person name="Linton E."/>
            <person name="Llaca V."/>
            <person name="Song R."/>
            <person name="Tanyolac B."/>
            <person name="Young S."/>
            <person name="Ho-Il K."/>
            <person name="Hahn J.H."/>
            <person name="Sangsakoo G."/>
            <person name="Vanavichit A."/>
            <person name="de Mattos Luiz.A.T."/>
            <person name="Zimmer P.D."/>
            <person name="Malone G."/>
            <person name="Dellagostin O."/>
            <person name="de Oliveira A.C."/>
            <person name="Bevan M."/>
            <person name="Bancroft I."/>
            <person name="Minx P."/>
            <person name="Cordum H."/>
            <person name="Wilson R."/>
            <person name="Cheng Z."/>
            <person name="Jin W."/>
            <person name="Jiang J."/>
            <person name="Leong S.A."/>
            <person name="Iwama H."/>
            <person name="Gojobori T."/>
            <person name="Itoh T."/>
            <person name="Niimura Y."/>
            <person name="Fujii Y."/>
            <person name="Habara T."/>
            <person name="Sakai H."/>
            <person name="Sato Y."/>
            <person name="Wilson G."/>
            <person name="Kumar K."/>
            <person name="McCouch S."/>
            <person name="Juretic N."/>
            <person name="Hoen D."/>
            <person name="Wright S."/>
            <person name="Bruskiewich R."/>
            <person name="Bureau T."/>
            <person name="Miyao A."/>
            <person name="Hirochika H."/>
            <person name="Nishikawa T."/>
            <person name="Kadowaki K."/>
            <person name="Sugiura M."/>
            <person name="Burr B."/>
            <person name="Sasaki T."/>
        </authorList>
    </citation>
    <scope>NUCLEOTIDE SEQUENCE [LARGE SCALE GENOMIC DNA]</scope>
    <source>
        <strain evidence="3">cv. Nipponbare</strain>
    </source>
</reference>
<sequence length="232" mass="24830">MAKRNYLGNRITIPAQIFVELSKRLEGVFFLVLAFCSARPEACRGGEARLRGQGPGKAAAKSGEVLPASVAPRGGARRPDRRGLAGRGGELAARARENRGGGRAVVAREGGAAAELRIWATPSLALEVRSDLAVAEELRRRELATRSAGTHRPSFASEEGDSGAQQPAKEQAAHGGRRERRRSAPIARREGEAAVRIGRRVRRERRVTAGGRGGDSEGVRDGDRWWTAIATG</sequence>
<evidence type="ECO:0000256" key="1">
    <source>
        <dbReference type="SAM" id="MobiDB-lite"/>
    </source>
</evidence>
<dbReference type="EMBL" id="AP005971">
    <property type="protein sequence ID" value="BAD36626.1"/>
    <property type="molecule type" value="Genomic_DNA"/>
</dbReference>
<feature type="compositionally biased region" description="Basic and acidic residues" evidence="1">
    <location>
        <begin position="214"/>
        <end position="223"/>
    </location>
</feature>
<name>Q69K78_ORYSJ</name>
<dbReference type="Proteomes" id="UP000000763">
    <property type="component" value="Chromosome 9"/>
</dbReference>
<reference evidence="3" key="2">
    <citation type="journal article" date="2008" name="Nucleic Acids Res.">
        <title>The rice annotation project database (RAP-DB): 2008 update.</title>
        <authorList>
            <consortium name="The rice annotation project (RAP)"/>
        </authorList>
    </citation>
    <scope>GENOME REANNOTATION</scope>
    <source>
        <strain evidence="3">cv. Nipponbare</strain>
    </source>
</reference>